<dbReference type="RefSeq" id="WP_052033385.1">
    <property type="nucleotide sequence ID" value="NZ_BAWF01000038.1"/>
</dbReference>
<organism evidence="3 4">
    <name type="scientific">Rhodococcus wratislaviensis NBRC 100605</name>
    <dbReference type="NCBI Taxonomy" id="1219028"/>
    <lineage>
        <taxon>Bacteria</taxon>
        <taxon>Bacillati</taxon>
        <taxon>Actinomycetota</taxon>
        <taxon>Actinomycetes</taxon>
        <taxon>Mycobacteriales</taxon>
        <taxon>Nocardiaceae</taxon>
        <taxon>Rhodococcus</taxon>
    </lineage>
</organism>
<evidence type="ECO:0000313" key="4">
    <source>
        <dbReference type="Proteomes" id="UP000019491"/>
    </source>
</evidence>
<accession>X0Q724</accession>
<comment type="caution">
    <text evidence="3">The sequence shown here is derived from an EMBL/GenBank/DDBJ whole genome shotgun (WGS) entry which is preliminary data.</text>
</comment>
<dbReference type="Proteomes" id="UP000019491">
    <property type="component" value="Unassembled WGS sequence"/>
</dbReference>
<evidence type="ECO:0000256" key="1">
    <source>
        <dbReference type="SAM" id="MobiDB-lite"/>
    </source>
</evidence>
<evidence type="ECO:0000256" key="2">
    <source>
        <dbReference type="SAM" id="SignalP"/>
    </source>
</evidence>
<sequence length="217" mass="22685">MTRHLAVWVFAGALMLTGCGSGDQTSQTQTASSSTTTPPATTTAAPASTTVDAPPPPPETPAAAPVTTDVPVEPVNDQPYVVECLEGTPGPAWFSDGTLAFSQWCFDQLGGEEHLRQEREANTFECDGVTCRNPYTGGSYPDPDPNAVDRAPAGTTSDRGYSCYDSGCYWPDGSPVIGADRCGTRCGEEPTSGEIQTRNGCEAGYITDPKLCAGVGY</sequence>
<dbReference type="PROSITE" id="PS51257">
    <property type="entry name" value="PROKAR_LIPOPROTEIN"/>
    <property type="match status" value="1"/>
</dbReference>
<keyword evidence="2" id="KW-0732">Signal</keyword>
<feature type="region of interest" description="Disordered" evidence="1">
    <location>
        <begin position="21"/>
        <end position="71"/>
    </location>
</feature>
<reference evidence="3 4" key="1">
    <citation type="submission" date="2014-02" db="EMBL/GenBank/DDBJ databases">
        <title>Whole genome shotgun sequence of Rhodococcus wratislaviensis NBRC 100605.</title>
        <authorList>
            <person name="Hosoyama A."/>
            <person name="Tsuchikane K."/>
            <person name="Yoshida I."/>
            <person name="Ohji S."/>
            <person name="Ichikawa N."/>
            <person name="Yamazoe A."/>
            <person name="Fujita N."/>
        </authorList>
    </citation>
    <scope>NUCLEOTIDE SEQUENCE [LARGE SCALE GENOMIC DNA]</scope>
    <source>
        <strain evidence="3 4">NBRC 100605</strain>
    </source>
</reference>
<evidence type="ECO:0008006" key="5">
    <source>
        <dbReference type="Google" id="ProtNLM"/>
    </source>
</evidence>
<gene>
    <name evidence="3" type="ORF">RW1_038_01290</name>
</gene>
<feature type="compositionally biased region" description="Low complexity" evidence="1">
    <location>
        <begin position="61"/>
        <end position="71"/>
    </location>
</feature>
<keyword evidence="4" id="KW-1185">Reference proteome</keyword>
<evidence type="ECO:0000313" key="3">
    <source>
        <dbReference type="EMBL" id="GAF47207.1"/>
    </source>
</evidence>
<name>X0Q724_RHOWR</name>
<dbReference type="EMBL" id="BAWF01000038">
    <property type="protein sequence ID" value="GAF47207.1"/>
    <property type="molecule type" value="Genomic_DNA"/>
</dbReference>
<proteinExistence type="predicted"/>
<feature type="signal peptide" evidence="2">
    <location>
        <begin position="1"/>
        <end position="22"/>
    </location>
</feature>
<protein>
    <recommendedName>
        <fullName evidence="5">Lipoprotein</fullName>
    </recommendedName>
</protein>
<dbReference type="AlphaFoldDB" id="X0Q724"/>
<feature type="compositionally biased region" description="Low complexity" evidence="1">
    <location>
        <begin position="25"/>
        <end position="52"/>
    </location>
</feature>
<feature type="chain" id="PRO_5038374009" description="Lipoprotein" evidence="2">
    <location>
        <begin position="23"/>
        <end position="217"/>
    </location>
</feature>